<organism evidence="4 5">
    <name type="scientific">Mesorhizobium kowhaii</name>
    <dbReference type="NCBI Taxonomy" id="1300272"/>
    <lineage>
        <taxon>Bacteria</taxon>
        <taxon>Pseudomonadati</taxon>
        <taxon>Pseudomonadota</taxon>
        <taxon>Alphaproteobacteria</taxon>
        <taxon>Hyphomicrobiales</taxon>
        <taxon>Phyllobacteriaceae</taxon>
        <taxon>Mesorhizobium</taxon>
    </lineage>
</organism>
<evidence type="ECO:0000313" key="4">
    <source>
        <dbReference type="EMBL" id="PZV37578.1"/>
    </source>
</evidence>
<dbReference type="Pfam" id="PF00656">
    <property type="entry name" value="Peptidase_C14"/>
    <property type="match status" value="1"/>
</dbReference>
<dbReference type="SUPFAM" id="SSF48452">
    <property type="entry name" value="TPR-like"/>
    <property type="match status" value="2"/>
</dbReference>
<dbReference type="InterPro" id="IPR011990">
    <property type="entry name" value="TPR-like_helical_dom_sf"/>
</dbReference>
<feature type="repeat" description="TPR" evidence="2">
    <location>
        <begin position="688"/>
        <end position="721"/>
    </location>
</feature>
<dbReference type="Proteomes" id="UP000248616">
    <property type="component" value="Unassembled WGS sequence"/>
</dbReference>
<feature type="domain" description="Caspase family p20" evidence="3">
    <location>
        <begin position="32"/>
        <end position="161"/>
    </location>
</feature>
<dbReference type="RefSeq" id="WP_111544927.1">
    <property type="nucleotide sequence ID" value="NZ_MZXV01000032.1"/>
</dbReference>
<evidence type="ECO:0000256" key="2">
    <source>
        <dbReference type="PROSITE-ProRule" id="PRU00339"/>
    </source>
</evidence>
<dbReference type="Gene3D" id="1.25.40.10">
    <property type="entry name" value="Tetratricopeptide repeat domain"/>
    <property type="match status" value="3"/>
</dbReference>
<dbReference type="OrthoDB" id="5321503at2"/>
<dbReference type="InterPro" id="IPR011600">
    <property type="entry name" value="Pept_C14_caspase"/>
</dbReference>
<dbReference type="AlphaFoldDB" id="A0A2W7C6X5"/>
<protein>
    <submittedName>
        <fullName evidence="4">Peptidase C14</fullName>
    </submittedName>
</protein>
<dbReference type="SUPFAM" id="SSF52129">
    <property type="entry name" value="Caspase-like"/>
    <property type="match status" value="1"/>
</dbReference>
<dbReference type="PROSITE" id="PS50208">
    <property type="entry name" value="CASPASE_P20"/>
    <property type="match status" value="1"/>
</dbReference>
<dbReference type="InterPro" id="IPR015917">
    <property type="entry name" value="Pept_C14A"/>
</dbReference>
<comment type="caution">
    <text evidence="4">The sequence shown here is derived from an EMBL/GenBank/DDBJ whole genome shotgun (WGS) entry which is preliminary data.</text>
</comment>
<dbReference type="SMART" id="SM00115">
    <property type="entry name" value="CASc"/>
    <property type="match status" value="1"/>
</dbReference>
<dbReference type="PROSITE" id="PS50005">
    <property type="entry name" value="TPR"/>
    <property type="match status" value="1"/>
</dbReference>
<evidence type="ECO:0000313" key="5">
    <source>
        <dbReference type="Proteomes" id="UP000248616"/>
    </source>
</evidence>
<dbReference type="PANTHER" id="PTHR22576">
    <property type="entry name" value="MUCOSA ASSOCIATED LYMPHOID TISSUE LYMPHOMA TRANSLOCATION PROTEIN 1/PARACASPASE"/>
    <property type="match status" value="1"/>
</dbReference>
<keyword evidence="5" id="KW-1185">Reference proteome</keyword>
<keyword evidence="2" id="KW-0802">TPR repeat</keyword>
<dbReference type="Gene3D" id="3.40.50.1460">
    <property type="match status" value="1"/>
</dbReference>
<dbReference type="GO" id="GO:0004197">
    <property type="term" value="F:cysteine-type endopeptidase activity"/>
    <property type="evidence" value="ECO:0007669"/>
    <property type="project" value="InterPro"/>
</dbReference>
<sequence>MVGERLSRGRFDLRLLFALLLMLMTTATAVAERRVALVIADDDYRLVRPLANPVNDGEAMEAALKKLGFEVVLETNRDLRRMRRALDVFREDAKGADVALVYFSGHGVEISGDNRLLPIDADASSLETLEKTSLPLEEVRDAVAATAKVGLIVLDACRSDPFSGNSGEGRGATPLAKDIAEKVKPGFGRIGRAENILFAFSAAPGETAADGAGQNSPFTTALTKYLGTDGLEIRSVLTLVQQEVYDLSRGKQLPYVESGLPKLFFAAAAKEQLPERERLLLAMADVTPEMRGEVEQIASDADMPLAPLYGALIGSDTSNLSADSLNARLREAADAFVKVRSEMKTLAADDPQVTKLRRQAEEQLSLGAFDAAQAKLAEAANIDGVSRNALKVNFVDRTLSQAATVFLSAGAARADLNYAAAINGYEFVLALYGEAGQTSLSLEQADRQSRTLEELGILYTTVGNIEAAGRAFTALLANLEQRSRQETDPSVKRDLAISHIKLANIRMVQGDLPTSLENYEAARGMLQDLTTSVPDKKDWLGDLAMANDKIGNVLATQGDVSAAAQAYQQSLSIKQQLVDAEPDRADLLNDLTITYDEIGELAHTAGQLDSAETAFEESLRIRLALAENKPDDARRQRAVSVSQTRIGDLLRDRGDAAGALAAFNKSQAIAEALVRRDPNDTDLKRDLSIGYSKIGNAYSDQKDWPLALEAYQQALATARDLAAIDPGNTDWQRDLSVCLEQVAEVLRVQGDASGALQNYQDGLAIAHRLAKLDPANLNWQRDISITLQKIGYLETDRRHFEGSKAAFEASLAIAQKLAQSDPNNAIWQIDLARAYIAYAYVVRDPKAALTKALNLTLELDRTGRLAPGDKFMIKYLRNLLAKSGARKK</sequence>
<dbReference type="InterPro" id="IPR001309">
    <property type="entry name" value="Pept_C14_p20"/>
</dbReference>
<gene>
    <name evidence="4" type="ORF">B5V02_14925</name>
</gene>
<proteinExistence type="inferred from homology"/>
<dbReference type="SMART" id="SM00028">
    <property type="entry name" value="TPR"/>
    <property type="match status" value="7"/>
</dbReference>
<accession>A0A2W7C6X5</accession>
<comment type="similarity">
    <text evidence="1">Belongs to the peptidase C14A family.</text>
</comment>
<reference evidence="5" key="1">
    <citation type="submission" date="2017-03" db="EMBL/GenBank/DDBJ databases">
        <authorList>
            <person name="Safronova V.I."/>
            <person name="Sazanova A.L."/>
            <person name="Chirak E.R."/>
        </authorList>
    </citation>
    <scope>NUCLEOTIDE SEQUENCE [LARGE SCALE GENOMIC DNA]</scope>
    <source>
        <strain evidence="5">Ach-343</strain>
    </source>
</reference>
<evidence type="ECO:0000259" key="3">
    <source>
        <dbReference type="PROSITE" id="PS50208"/>
    </source>
</evidence>
<dbReference type="InterPro" id="IPR052039">
    <property type="entry name" value="Caspase-related_regulators"/>
</dbReference>
<evidence type="ECO:0000256" key="1">
    <source>
        <dbReference type="ARBA" id="ARBA00010134"/>
    </source>
</evidence>
<dbReference type="PANTHER" id="PTHR22576:SF37">
    <property type="entry name" value="MUCOSA-ASSOCIATED LYMPHOID TISSUE LYMPHOMA TRANSLOCATION PROTEIN 1"/>
    <property type="match status" value="1"/>
</dbReference>
<name>A0A2W7C6X5_9HYPH</name>
<dbReference type="EMBL" id="MZXV01000032">
    <property type="protein sequence ID" value="PZV37578.1"/>
    <property type="molecule type" value="Genomic_DNA"/>
</dbReference>
<dbReference type="GO" id="GO:0006508">
    <property type="term" value="P:proteolysis"/>
    <property type="evidence" value="ECO:0007669"/>
    <property type="project" value="InterPro"/>
</dbReference>
<dbReference type="InterPro" id="IPR019734">
    <property type="entry name" value="TPR_rpt"/>
</dbReference>
<dbReference type="InterPro" id="IPR029030">
    <property type="entry name" value="Caspase-like_dom_sf"/>
</dbReference>